<feature type="binding site" evidence="9">
    <location>
        <position position="263"/>
    </location>
    <ligand>
        <name>Zn(2+)</name>
        <dbReference type="ChEBI" id="CHEBI:29105"/>
        <note>catalytic</note>
    </ligand>
</feature>
<comment type="similarity">
    <text evidence="7 8">Belongs to the peptidase M32 family.</text>
</comment>
<dbReference type="PIRSF" id="PIRSF006615">
    <property type="entry name" value="Zn_crbxpep_Taq"/>
    <property type="match status" value="1"/>
</dbReference>
<name>A0A1M6SYC5_9CLOT</name>
<keyword evidence="3 8" id="KW-0479">Metal-binding</keyword>
<dbReference type="PANTHER" id="PTHR34217">
    <property type="entry name" value="METAL-DEPENDENT CARBOXYPEPTIDASE"/>
    <property type="match status" value="1"/>
</dbReference>
<dbReference type="PANTHER" id="PTHR34217:SF1">
    <property type="entry name" value="CARBOXYPEPTIDASE 1"/>
    <property type="match status" value="1"/>
</dbReference>
<reference evidence="11 12" key="1">
    <citation type="submission" date="2016-11" db="EMBL/GenBank/DDBJ databases">
        <authorList>
            <person name="Jaros S."/>
            <person name="Januszkiewicz K."/>
            <person name="Wedrychowicz H."/>
        </authorList>
    </citation>
    <scope>NUCLEOTIDE SEQUENCE [LARGE SCALE GENOMIC DNA]</scope>
    <source>
        <strain evidence="11 12">DSM 21758</strain>
    </source>
</reference>
<feature type="active site" description="Proton donor/acceptor" evidence="10">
    <location>
        <position position="264"/>
    </location>
</feature>
<evidence type="ECO:0000256" key="9">
    <source>
        <dbReference type="PIRSR" id="PIRSR006615-1"/>
    </source>
</evidence>
<keyword evidence="2 8" id="KW-0645">Protease</keyword>
<dbReference type="Gene3D" id="1.10.1370.30">
    <property type="match status" value="1"/>
</dbReference>
<comment type="catalytic activity">
    <reaction evidence="6 8">
        <text>Release of a C-terminal amino acid with broad specificity, except for -Pro.</text>
        <dbReference type="EC" id="3.4.17.19"/>
    </reaction>
</comment>
<evidence type="ECO:0000256" key="10">
    <source>
        <dbReference type="PIRSR" id="PIRSR006615-2"/>
    </source>
</evidence>
<gene>
    <name evidence="11" type="ORF">SAMN02745163_03920</name>
</gene>
<keyword evidence="1 8" id="KW-0121">Carboxypeptidase</keyword>
<evidence type="ECO:0000256" key="6">
    <source>
        <dbReference type="ARBA" id="ARBA00052755"/>
    </source>
</evidence>
<evidence type="ECO:0000256" key="8">
    <source>
        <dbReference type="PIRNR" id="PIRNR006615"/>
    </source>
</evidence>
<comment type="cofactor">
    <cofactor evidence="9">
        <name>Zn(2+)</name>
        <dbReference type="ChEBI" id="CHEBI:29105"/>
    </cofactor>
    <text evidence="9">Binds 1 zinc ion per subunit.</text>
</comment>
<evidence type="ECO:0000256" key="7">
    <source>
        <dbReference type="ARBA" id="ARBA00061580"/>
    </source>
</evidence>
<dbReference type="FunFam" id="1.10.1370.30:FF:000003">
    <property type="entry name" value="Thermostable carboxypeptidase 1"/>
    <property type="match status" value="1"/>
</dbReference>
<dbReference type="GO" id="GO:0006508">
    <property type="term" value="P:proteolysis"/>
    <property type="evidence" value="ECO:0007669"/>
    <property type="project" value="UniProtKB-UniRule"/>
</dbReference>
<dbReference type="GO" id="GO:0008270">
    <property type="term" value="F:zinc ion binding"/>
    <property type="evidence" value="ECO:0007669"/>
    <property type="project" value="UniProtKB-ARBA"/>
</dbReference>
<keyword evidence="4 8" id="KW-0378">Hydrolase</keyword>
<keyword evidence="5 8" id="KW-0482">Metalloprotease</keyword>
<accession>A0A1M6SYC5</accession>
<comment type="function">
    <text evidence="8">Broad specificity carboxypetidase that releases amino acids sequentially from the C-terminus, including neutral, aromatic, polar and basic residues.</text>
</comment>
<organism evidence="11 12">
    <name type="scientific">Clostridium cavendishii DSM 21758</name>
    <dbReference type="NCBI Taxonomy" id="1121302"/>
    <lineage>
        <taxon>Bacteria</taxon>
        <taxon>Bacillati</taxon>
        <taxon>Bacillota</taxon>
        <taxon>Clostridia</taxon>
        <taxon>Eubacteriales</taxon>
        <taxon>Clostridiaceae</taxon>
        <taxon>Clostridium</taxon>
    </lineage>
</organism>
<dbReference type="Pfam" id="PF02074">
    <property type="entry name" value="Peptidase_M32"/>
    <property type="match status" value="1"/>
</dbReference>
<evidence type="ECO:0000256" key="3">
    <source>
        <dbReference type="ARBA" id="ARBA00022723"/>
    </source>
</evidence>
<sequence length="498" mass="58057">MKEKLSELKDYIKNIDHVEQAVALVYWDMRTTAPKKALEQRGELLAYLSAEAYKLKTSDAAKELIEYFGPLMGKLDLVDKAMVEKFKKNYDEVKKIPQDRFREFMLATAKSEVAWEEAKEKSDYEIFKPHLKKIIDFKKEFIEYKGYNENKYDALLDDFEEGITVSKLDNVFSELRDAIVDLLDRIKASDIKINTEFMKDNYSKKEQDKFGRFVLGIMGYDFEAGRLDESVHPFTLNIGNKDVRLTTHYYENDLKSALFSTIHEGGHGIYEQNIPDELLGTGLAAGASMGIHESQSRFYENILGRSTDFWTYLYPYAQDSFPGLKNIRFNDFYKAINFVEPSLIRTEADELTYSLHIIIRYEIEKDLINDKITVDDLPKVWAEKYKEYLGVEPSSDSEGVLQDMHWSDGSFGYFPSYALGNLYGAQMLNKLKSDVPNIYEELQKGNMKPIYEWLKDNVHRYGAIYKPAELIYKVTGEELTAKYFIDYLREKYSRIYEL</sequence>
<feature type="binding site" evidence="9">
    <location>
        <position position="267"/>
    </location>
    <ligand>
        <name>Zn(2+)</name>
        <dbReference type="ChEBI" id="CHEBI:29105"/>
        <note>catalytic</note>
    </ligand>
</feature>
<dbReference type="PRINTS" id="PR00998">
    <property type="entry name" value="CRBOXYPTASET"/>
</dbReference>
<dbReference type="EMBL" id="FQZB01000018">
    <property type="protein sequence ID" value="SHK49696.1"/>
    <property type="molecule type" value="Genomic_DNA"/>
</dbReference>
<feature type="binding site" evidence="9">
    <location>
        <position position="293"/>
    </location>
    <ligand>
        <name>Zn(2+)</name>
        <dbReference type="ChEBI" id="CHEBI:29105"/>
        <note>catalytic</note>
    </ligand>
</feature>
<dbReference type="STRING" id="1121302.SAMN02745163_03920"/>
<dbReference type="PROSITE" id="PS52034">
    <property type="entry name" value="PEPTIDASE_M32"/>
    <property type="match status" value="1"/>
</dbReference>
<protein>
    <recommendedName>
        <fullName evidence="8">Metal-dependent carboxypeptidase</fullName>
        <ecNumber evidence="8">3.4.17.19</ecNumber>
    </recommendedName>
</protein>
<evidence type="ECO:0000313" key="11">
    <source>
        <dbReference type="EMBL" id="SHK49696.1"/>
    </source>
</evidence>
<evidence type="ECO:0000256" key="1">
    <source>
        <dbReference type="ARBA" id="ARBA00022645"/>
    </source>
</evidence>
<dbReference type="InterPro" id="IPR001333">
    <property type="entry name" value="Peptidase_M32_Taq"/>
</dbReference>
<dbReference type="SUPFAM" id="SSF55486">
    <property type="entry name" value="Metalloproteases ('zincins'), catalytic domain"/>
    <property type="match status" value="1"/>
</dbReference>
<dbReference type="EC" id="3.4.17.19" evidence="8"/>
<evidence type="ECO:0000256" key="5">
    <source>
        <dbReference type="ARBA" id="ARBA00023049"/>
    </source>
</evidence>
<evidence type="ECO:0000256" key="2">
    <source>
        <dbReference type="ARBA" id="ARBA00022670"/>
    </source>
</evidence>
<dbReference type="AlphaFoldDB" id="A0A1M6SYC5"/>
<keyword evidence="9" id="KW-0862">Zinc</keyword>
<evidence type="ECO:0000313" key="12">
    <source>
        <dbReference type="Proteomes" id="UP000184310"/>
    </source>
</evidence>
<dbReference type="GO" id="GO:0004181">
    <property type="term" value="F:metallocarboxypeptidase activity"/>
    <property type="evidence" value="ECO:0007669"/>
    <property type="project" value="UniProtKB-UniRule"/>
</dbReference>
<dbReference type="OrthoDB" id="9772308at2"/>
<dbReference type="Proteomes" id="UP000184310">
    <property type="component" value="Unassembled WGS sequence"/>
</dbReference>
<keyword evidence="12" id="KW-1185">Reference proteome</keyword>
<dbReference type="CDD" id="cd06460">
    <property type="entry name" value="M32_Taq"/>
    <property type="match status" value="1"/>
</dbReference>
<evidence type="ECO:0000256" key="4">
    <source>
        <dbReference type="ARBA" id="ARBA00022801"/>
    </source>
</evidence>
<dbReference type="RefSeq" id="WP_072992116.1">
    <property type="nucleotide sequence ID" value="NZ_FQZB01000018.1"/>
</dbReference>
<proteinExistence type="inferred from homology"/>